<evidence type="ECO:0000256" key="5">
    <source>
        <dbReference type="ARBA" id="ARBA00023027"/>
    </source>
</evidence>
<comment type="similarity">
    <text evidence="2">Belongs to the KptA/TPT1 family.</text>
</comment>
<protein>
    <recommendedName>
        <fullName evidence="3">2'-phosphotransferase</fullName>
        <ecNumber evidence="3">2.7.1.160</ecNumber>
    </recommendedName>
</protein>
<dbReference type="Gene3D" id="1.10.10.970">
    <property type="entry name" value="RNA 2'-phosphotransferase, Tpt1/KptA family, N-terminal domain"/>
    <property type="match status" value="1"/>
</dbReference>
<dbReference type="InterPro" id="IPR042081">
    <property type="entry name" value="RNA_2'-PTrans_C"/>
</dbReference>
<dbReference type="Pfam" id="PF01885">
    <property type="entry name" value="PTS_2-RNA"/>
    <property type="match status" value="1"/>
</dbReference>
<keyword evidence="5" id="KW-0520">NAD</keyword>
<organism evidence="7 8">
    <name type="scientific">Chilo suppressalis</name>
    <name type="common">Asiatic rice borer moth</name>
    <dbReference type="NCBI Taxonomy" id="168631"/>
    <lineage>
        <taxon>Eukaryota</taxon>
        <taxon>Metazoa</taxon>
        <taxon>Ecdysozoa</taxon>
        <taxon>Arthropoda</taxon>
        <taxon>Hexapoda</taxon>
        <taxon>Insecta</taxon>
        <taxon>Pterygota</taxon>
        <taxon>Neoptera</taxon>
        <taxon>Endopterygota</taxon>
        <taxon>Lepidoptera</taxon>
        <taxon>Glossata</taxon>
        <taxon>Ditrysia</taxon>
        <taxon>Pyraloidea</taxon>
        <taxon>Crambidae</taxon>
        <taxon>Crambinae</taxon>
        <taxon>Chilo</taxon>
    </lineage>
</organism>
<sequence>MEMAIRIWNSRDIHLSKSLSWLLRHGAIKEGLKISSEGYVDVNSILQHKSLRGRFNKADVERVVQTNDKQRFHLRANPQTGVLEVKANQGHSLPQVTNAGLVQIIEPKYTTVVHGTYLKCWQQIKLDGLSRMSRQHIHFAKGTLEDSSVISGLRKNIEIYIFIDLKKALKDGIEFFESENQVVLCPGNRDGYLKPKYFSKVIKVQSGMILFKYV</sequence>
<comment type="function">
    <text evidence="1">Catalyzes the last step of tRNA splicing, the transfer of the splice junction 2'-phosphate from ligated tRNA to NAD to produce ADP-ribose 1''-2'' cyclic phosphate.</text>
</comment>
<proteinExistence type="inferred from homology"/>
<dbReference type="SUPFAM" id="SSF56399">
    <property type="entry name" value="ADP-ribosylation"/>
    <property type="match status" value="1"/>
</dbReference>
<evidence type="ECO:0000256" key="6">
    <source>
        <dbReference type="ARBA" id="ARBA00047949"/>
    </source>
</evidence>
<keyword evidence="8" id="KW-1185">Reference proteome</keyword>
<reference evidence="7" key="1">
    <citation type="submission" date="2021-12" db="EMBL/GenBank/DDBJ databases">
        <authorList>
            <person name="King R."/>
        </authorList>
    </citation>
    <scope>NUCLEOTIDE SEQUENCE</scope>
</reference>
<evidence type="ECO:0000256" key="1">
    <source>
        <dbReference type="ARBA" id="ARBA00003343"/>
    </source>
</evidence>
<dbReference type="Gene3D" id="3.20.170.30">
    <property type="match status" value="1"/>
</dbReference>
<dbReference type="EC" id="2.7.1.160" evidence="3"/>
<dbReference type="PANTHER" id="PTHR12684:SF2">
    <property type="entry name" value="TRNA 2'-PHOSPHOTRANSFERASE 1"/>
    <property type="match status" value="1"/>
</dbReference>
<dbReference type="PANTHER" id="PTHR12684">
    <property type="entry name" value="PUTATIVE PHOSPHOTRANSFERASE"/>
    <property type="match status" value="1"/>
</dbReference>
<evidence type="ECO:0000256" key="3">
    <source>
        <dbReference type="ARBA" id="ARBA00012007"/>
    </source>
</evidence>
<evidence type="ECO:0000256" key="4">
    <source>
        <dbReference type="ARBA" id="ARBA00022679"/>
    </source>
</evidence>
<evidence type="ECO:0000313" key="8">
    <source>
        <dbReference type="Proteomes" id="UP001153292"/>
    </source>
</evidence>
<keyword evidence="4" id="KW-0808">Transferase</keyword>
<gene>
    <name evidence="7" type="ORF">CHILSU_LOCUS3471</name>
</gene>
<accession>A0ABN8B3S4</accession>
<evidence type="ECO:0000313" key="7">
    <source>
        <dbReference type="EMBL" id="CAH0400281.1"/>
    </source>
</evidence>
<dbReference type="Proteomes" id="UP001153292">
    <property type="component" value="Chromosome 16"/>
</dbReference>
<evidence type="ECO:0000256" key="2">
    <source>
        <dbReference type="ARBA" id="ARBA00009836"/>
    </source>
</evidence>
<dbReference type="InterPro" id="IPR042080">
    <property type="entry name" value="RNA_2'-PTrans_N"/>
</dbReference>
<name>A0ABN8B3S4_CHISP</name>
<dbReference type="InterPro" id="IPR002745">
    <property type="entry name" value="Ptrans_KptA/Tpt1"/>
</dbReference>
<comment type="catalytic activity">
    <reaction evidence="6">
        <text>2'-phospho-[ligated tRNA] + NAD(+) = mature tRNA + ADP-alpha-D-ribose 1'',2''-cyclic phosphate + nicotinamide</text>
        <dbReference type="Rhea" id="RHEA:23324"/>
        <dbReference type="Rhea" id="RHEA-COMP:11106"/>
        <dbReference type="Rhea" id="RHEA-COMP:11107"/>
        <dbReference type="ChEBI" id="CHEBI:17154"/>
        <dbReference type="ChEBI" id="CHEBI:57540"/>
        <dbReference type="ChEBI" id="CHEBI:76596"/>
        <dbReference type="ChEBI" id="CHEBI:82883"/>
        <dbReference type="ChEBI" id="CHEBI:85027"/>
        <dbReference type="EC" id="2.7.1.160"/>
    </reaction>
</comment>
<dbReference type="EMBL" id="OU963909">
    <property type="protein sequence ID" value="CAH0400281.1"/>
    <property type="molecule type" value="Genomic_DNA"/>
</dbReference>